<keyword evidence="6 9" id="KW-0472">Membrane</keyword>
<feature type="compositionally biased region" description="Polar residues" evidence="8">
    <location>
        <begin position="241"/>
        <end position="259"/>
    </location>
</feature>
<feature type="domain" description="PGG" evidence="10">
    <location>
        <begin position="265"/>
        <end position="370"/>
    </location>
</feature>
<organism evidence="11 12">
    <name type="scientific">Parasponia andersonii</name>
    <name type="common">Sponia andersonii</name>
    <dbReference type="NCBI Taxonomy" id="3476"/>
    <lineage>
        <taxon>Eukaryota</taxon>
        <taxon>Viridiplantae</taxon>
        <taxon>Streptophyta</taxon>
        <taxon>Embryophyta</taxon>
        <taxon>Tracheophyta</taxon>
        <taxon>Spermatophyta</taxon>
        <taxon>Magnoliopsida</taxon>
        <taxon>eudicotyledons</taxon>
        <taxon>Gunneridae</taxon>
        <taxon>Pentapetalae</taxon>
        <taxon>rosids</taxon>
        <taxon>fabids</taxon>
        <taxon>Rosales</taxon>
        <taxon>Cannabaceae</taxon>
        <taxon>Parasponia</taxon>
    </lineage>
</organism>
<dbReference type="SMART" id="SM00248">
    <property type="entry name" value="ANK"/>
    <property type="match status" value="4"/>
</dbReference>
<evidence type="ECO:0000256" key="7">
    <source>
        <dbReference type="PROSITE-ProRule" id="PRU00023"/>
    </source>
</evidence>
<dbReference type="STRING" id="3476.A0A2P5BU43"/>
<evidence type="ECO:0000256" key="6">
    <source>
        <dbReference type="ARBA" id="ARBA00023136"/>
    </source>
</evidence>
<dbReference type="GO" id="GO:0005886">
    <property type="term" value="C:plasma membrane"/>
    <property type="evidence" value="ECO:0007669"/>
    <property type="project" value="TreeGrafter"/>
</dbReference>
<dbReference type="PROSITE" id="PS50088">
    <property type="entry name" value="ANK_REPEAT"/>
    <property type="match status" value="1"/>
</dbReference>
<dbReference type="Gene3D" id="1.25.40.20">
    <property type="entry name" value="Ankyrin repeat-containing domain"/>
    <property type="match status" value="1"/>
</dbReference>
<keyword evidence="5 7" id="KW-0040">ANK repeat</keyword>
<reference evidence="12" key="1">
    <citation type="submission" date="2016-06" db="EMBL/GenBank/DDBJ databases">
        <title>Parallel loss of symbiosis genes in relatives of nitrogen-fixing non-legume Parasponia.</title>
        <authorList>
            <person name="Van Velzen R."/>
            <person name="Holmer R."/>
            <person name="Bu F."/>
            <person name="Rutten L."/>
            <person name="Van Zeijl A."/>
            <person name="Liu W."/>
            <person name="Santuari L."/>
            <person name="Cao Q."/>
            <person name="Sharma T."/>
            <person name="Shen D."/>
            <person name="Roswanjaya Y."/>
            <person name="Wardhani T."/>
            <person name="Kalhor M.S."/>
            <person name="Jansen J."/>
            <person name="Van den Hoogen J."/>
            <person name="Gungor B."/>
            <person name="Hartog M."/>
            <person name="Hontelez J."/>
            <person name="Verver J."/>
            <person name="Yang W.-C."/>
            <person name="Schijlen E."/>
            <person name="Repin R."/>
            <person name="Schilthuizen M."/>
            <person name="Schranz E."/>
            <person name="Heidstra R."/>
            <person name="Miyata K."/>
            <person name="Fedorova E."/>
            <person name="Kohlen W."/>
            <person name="Bisseling T."/>
            <person name="Smit S."/>
            <person name="Geurts R."/>
        </authorList>
    </citation>
    <scope>NUCLEOTIDE SEQUENCE [LARGE SCALE GENOMIC DNA]</scope>
    <source>
        <strain evidence="12">cv. WU1-14</strain>
    </source>
</reference>
<dbReference type="Pfam" id="PF12796">
    <property type="entry name" value="Ank_2"/>
    <property type="match status" value="2"/>
</dbReference>
<evidence type="ECO:0000256" key="5">
    <source>
        <dbReference type="ARBA" id="ARBA00023043"/>
    </source>
</evidence>
<accession>A0A2P5BU43</accession>
<keyword evidence="3" id="KW-0677">Repeat</keyword>
<comment type="caution">
    <text evidence="11">The sequence shown here is derived from an EMBL/GenBank/DDBJ whole genome shotgun (WGS) entry which is preliminary data.</text>
</comment>
<feature type="transmembrane region" description="Helical" evidence="9">
    <location>
        <begin position="390"/>
        <end position="413"/>
    </location>
</feature>
<keyword evidence="4 9" id="KW-1133">Transmembrane helix</keyword>
<evidence type="ECO:0000256" key="9">
    <source>
        <dbReference type="SAM" id="Phobius"/>
    </source>
</evidence>
<keyword evidence="2 9" id="KW-0812">Transmembrane</keyword>
<dbReference type="Proteomes" id="UP000237105">
    <property type="component" value="Unassembled WGS sequence"/>
</dbReference>
<dbReference type="InterPro" id="IPR026961">
    <property type="entry name" value="PGG_dom"/>
</dbReference>
<sequence length="421" mass="46559">MELLKTKFGCDILEVQDDFGKIPLHYAAHSDNVEIVTSVLRTQKSLAYVKDKEGLSPLHISARNGCAGVIRTLIAETKGCPYNICELLDKNGRTALHVAVESRKWRVVKMMLSMKEFGDVINKKDKEGNTCLHLASLHRDFWILIMLAGDPRVDKGALNKMGMTAVDICRSSVQHCEFGKIMTLIMTSLILRRNGSLPSLESALLMIKETRSTAEDMKLPPETSEENTNYNIKAGEKPFQHDNTNSNTARDQLGSNGDNKLSGEHVKNVVNINLVVATIIASITFAAAIQVPGGYDDTGMAILRDKTSFRYFLVYDSMAFGFSAASMFIHYLASFHSGFVQDMQLYPISSVMILTYASIASSVLAFVMSTKSVLETRSSQLEFPFSFDNLGLAGIIACSAFCIPICLFLIRFLSAIIYKIL</sequence>
<protein>
    <submittedName>
        <fullName evidence="11">Transmembrane protein</fullName>
    </submittedName>
</protein>
<comment type="subcellular location">
    <subcellularLocation>
        <location evidence="1">Membrane</location>
        <topology evidence="1">Multi-pass membrane protein</topology>
    </subcellularLocation>
</comment>
<feature type="region of interest" description="Disordered" evidence="8">
    <location>
        <begin position="235"/>
        <end position="259"/>
    </location>
</feature>
<feature type="repeat" description="ANK" evidence="7">
    <location>
        <begin position="91"/>
        <end position="113"/>
    </location>
</feature>
<keyword evidence="12" id="KW-1185">Reference proteome</keyword>
<dbReference type="PANTHER" id="PTHR24186">
    <property type="entry name" value="PROTEIN PHOSPHATASE 1 REGULATORY SUBUNIT"/>
    <property type="match status" value="1"/>
</dbReference>
<evidence type="ECO:0000313" key="11">
    <source>
        <dbReference type="EMBL" id="PON52305.1"/>
    </source>
</evidence>
<feature type="transmembrane region" description="Helical" evidence="9">
    <location>
        <begin position="311"/>
        <end position="333"/>
    </location>
</feature>
<dbReference type="EMBL" id="JXTB01000222">
    <property type="protein sequence ID" value="PON52305.1"/>
    <property type="molecule type" value="Genomic_DNA"/>
</dbReference>
<name>A0A2P5BU43_PARAD</name>
<proteinExistence type="predicted"/>
<dbReference type="InterPro" id="IPR002110">
    <property type="entry name" value="Ankyrin_rpt"/>
</dbReference>
<dbReference type="SUPFAM" id="SSF48403">
    <property type="entry name" value="Ankyrin repeat"/>
    <property type="match status" value="1"/>
</dbReference>
<evidence type="ECO:0000256" key="1">
    <source>
        <dbReference type="ARBA" id="ARBA00004141"/>
    </source>
</evidence>
<dbReference type="OrthoDB" id="10040922at2759"/>
<dbReference type="AlphaFoldDB" id="A0A2P5BU43"/>
<feature type="transmembrane region" description="Helical" evidence="9">
    <location>
        <begin position="269"/>
        <end position="291"/>
    </location>
</feature>
<evidence type="ECO:0000259" key="10">
    <source>
        <dbReference type="Pfam" id="PF13962"/>
    </source>
</evidence>
<dbReference type="PROSITE" id="PS50297">
    <property type="entry name" value="ANK_REP_REGION"/>
    <property type="match status" value="1"/>
</dbReference>
<evidence type="ECO:0000256" key="4">
    <source>
        <dbReference type="ARBA" id="ARBA00022989"/>
    </source>
</evidence>
<evidence type="ECO:0000256" key="2">
    <source>
        <dbReference type="ARBA" id="ARBA00022692"/>
    </source>
</evidence>
<dbReference type="Pfam" id="PF13962">
    <property type="entry name" value="PGG"/>
    <property type="match status" value="1"/>
</dbReference>
<evidence type="ECO:0000256" key="8">
    <source>
        <dbReference type="SAM" id="MobiDB-lite"/>
    </source>
</evidence>
<evidence type="ECO:0000313" key="12">
    <source>
        <dbReference type="Proteomes" id="UP000237105"/>
    </source>
</evidence>
<dbReference type="InterPro" id="IPR036770">
    <property type="entry name" value="Ankyrin_rpt-contain_sf"/>
</dbReference>
<evidence type="ECO:0000256" key="3">
    <source>
        <dbReference type="ARBA" id="ARBA00022737"/>
    </source>
</evidence>
<feature type="transmembrane region" description="Helical" evidence="9">
    <location>
        <begin position="345"/>
        <end position="370"/>
    </location>
</feature>
<dbReference type="PANTHER" id="PTHR24186:SF50">
    <property type="entry name" value="ANKYRIN REPEAT-CONTAINING PROTEIN ITN1-LIKE ISOFORM X1"/>
    <property type="match status" value="1"/>
</dbReference>
<gene>
    <name evidence="11" type="ORF">PanWU01x14_210160</name>
</gene>